<evidence type="ECO:0000256" key="3">
    <source>
        <dbReference type="ARBA" id="ARBA00022723"/>
    </source>
</evidence>
<dbReference type="EMBL" id="CP022572">
    <property type="protein sequence ID" value="AZU60393.1"/>
    <property type="molecule type" value="Genomic_DNA"/>
</dbReference>
<keyword evidence="1" id="KW-0328">Glycosyltransferase</keyword>
<reference evidence="4 5" key="1">
    <citation type="submission" date="2017-07" db="EMBL/GenBank/DDBJ databases">
        <title>The complete genome sequence of Bacillus mesonae strain H20-5, an efficient strain improving plant abiotic stress resistance.</title>
        <authorList>
            <person name="Kim S.Y."/>
            <person name="Song H."/>
            <person name="Sang M.K."/>
            <person name="Weon H.-Y."/>
            <person name="Song J."/>
        </authorList>
    </citation>
    <scope>NUCLEOTIDE SEQUENCE [LARGE SCALE GENOMIC DNA]</scope>
    <source>
        <strain evidence="4 5">H20-5</strain>
    </source>
</reference>
<dbReference type="InterPro" id="IPR050748">
    <property type="entry name" value="Glycosyltrans_8_dom-fam"/>
</dbReference>
<proteinExistence type="predicted"/>
<evidence type="ECO:0000313" key="5">
    <source>
        <dbReference type="Proteomes" id="UP000282892"/>
    </source>
</evidence>
<protein>
    <recommendedName>
        <fullName evidence="6">Glycosyltransferase family 8 protein</fullName>
    </recommendedName>
</protein>
<keyword evidence="5" id="KW-1185">Reference proteome</keyword>
<gene>
    <name evidence="4" type="ORF">CHR53_03425</name>
</gene>
<dbReference type="PANTHER" id="PTHR13778:SF47">
    <property type="entry name" value="LIPOPOLYSACCHARIDE 1,3-GALACTOSYLTRANSFERASE"/>
    <property type="match status" value="1"/>
</dbReference>
<dbReference type="Gene3D" id="3.90.550.10">
    <property type="entry name" value="Spore Coat Polysaccharide Biosynthesis Protein SpsA, Chain A"/>
    <property type="match status" value="1"/>
</dbReference>
<dbReference type="Proteomes" id="UP000282892">
    <property type="component" value="Chromosome"/>
</dbReference>
<dbReference type="InterPro" id="IPR029044">
    <property type="entry name" value="Nucleotide-diphossugar_trans"/>
</dbReference>
<accession>A0A3T0HTG2</accession>
<dbReference type="RefSeq" id="WP_066391365.1">
    <property type="nucleotide sequence ID" value="NZ_CP022572.1"/>
</dbReference>
<evidence type="ECO:0000256" key="2">
    <source>
        <dbReference type="ARBA" id="ARBA00022679"/>
    </source>
</evidence>
<organism evidence="4 5">
    <name type="scientific">Neobacillus mesonae</name>
    <dbReference type="NCBI Taxonomy" id="1193713"/>
    <lineage>
        <taxon>Bacteria</taxon>
        <taxon>Bacillati</taxon>
        <taxon>Bacillota</taxon>
        <taxon>Bacilli</taxon>
        <taxon>Bacillales</taxon>
        <taxon>Bacillaceae</taxon>
        <taxon>Neobacillus</taxon>
    </lineage>
</organism>
<dbReference type="STRING" id="1193713.GCA_001636315_03203"/>
<dbReference type="OrthoDB" id="5672604at2"/>
<dbReference type="Pfam" id="PF01501">
    <property type="entry name" value="Glyco_transf_8"/>
    <property type="match status" value="1"/>
</dbReference>
<evidence type="ECO:0000313" key="4">
    <source>
        <dbReference type="EMBL" id="AZU60393.1"/>
    </source>
</evidence>
<keyword evidence="2" id="KW-0808">Transferase</keyword>
<dbReference type="GO" id="GO:0016757">
    <property type="term" value="F:glycosyltransferase activity"/>
    <property type="evidence" value="ECO:0007669"/>
    <property type="project" value="UniProtKB-KW"/>
</dbReference>
<evidence type="ECO:0000256" key="1">
    <source>
        <dbReference type="ARBA" id="ARBA00022676"/>
    </source>
</evidence>
<dbReference type="InterPro" id="IPR002495">
    <property type="entry name" value="Glyco_trans_8"/>
</dbReference>
<dbReference type="SUPFAM" id="SSF53448">
    <property type="entry name" value="Nucleotide-diphospho-sugar transferases"/>
    <property type="match status" value="1"/>
</dbReference>
<sequence>MYIVTASNNHYAKHLGVMLHSLLQNLDKKTDAAIYIIESNNSHKNKLKLQRVVERFSQKIKFITIDDNLFNSFKLKLKHISKETYYRIIIPGLLDVDIKKALYLDCDMIIRADISKLWNTNIDDYFLAAVRRAIN</sequence>
<name>A0A3T0HTG2_9BACI</name>
<evidence type="ECO:0008006" key="6">
    <source>
        <dbReference type="Google" id="ProtNLM"/>
    </source>
</evidence>
<dbReference type="PANTHER" id="PTHR13778">
    <property type="entry name" value="GLYCOSYLTRANSFERASE 8 DOMAIN-CONTAINING PROTEIN"/>
    <property type="match status" value="1"/>
</dbReference>
<dbReference type="GO" id="GO:0046872">
    <property type="term" value="F:metal ion binding"/>
    <property type="evidence" value="ECO:0007669"/>
    <property type="project" value="UniProtKB-KW"/>
</dbReference>
<dbReference type="AlphaFoldDB" id="A0A3T0HTG2"/>
<dbReference type="KEGG" id="nmk:CHR53_03425"/>
<keyword evidence="3" id="KW-0479">Metal-binding</keyword>